<dbReference type="Gene3D" id="3.30.565.10">
    <property type="entry name" value="Histidine kinase-like ATPase, C-terminal domain"/>
    <property type="match status" value="1"/>
</dbReference>
<keyword evidence="2" id="KW-0472">Membrane</keyword>
<dbReference type="STRING" id="762903.Pedsa_2934"/>
<dbReference type="OrthoDB" id="9792992at2"/>
<feature type="transmembrane region" description="Helical" evidence="2">
    <location>
        <begin position="113"/>
        <end position="135"/>
    </location>
</feature>
<dbReference type="eggNOG" id="COG2972">
    <property type="taxonomic scope" value="Bacteria"/>
</dbReference>
<protein>
    <submittedName>
        <fullName evidence="4">Signal transduction histidine kinase, LytS</fullName>
    </submittedName>
</protein>
<dbReference type="SUPFAM" id="SSF55874">
    <property type="entry name" value="ATPase domain of HSP90 chaperone/DNA topoisomerase II/histidine kinase"/>
    <property type="match status" value="1"/>
</dbReference>
<dbReference type="EMBL" id="CP002545">
    <property type="protein sequence ID" value="ADY53473.1"/>
    <property type="molecule type" value="Genomic_DNA"/>
</dbReference>
<dbReference type="InterPro" id="IPR036890">
    <property type="entry name" value="HATPase_C_sf"/>
</dbReference>
<feature type="transmembrane region" description="Helical" evidence="2">
    <location>
        <begin position="71"/>
        <end position="93"/>
    </location>
</feature>
<evidence type="ECO:0000313" key="5">
    <source>
        <dbReference type="Proteomes" id="UP000000310"/>
    </source>
</evidence>
<dbReference type="InterPro" id="IPR050640">
    <property type="entry name" value="Bact_2-comp_sensor_kinase"/>
</dbReference>
<keyword evidence="2" id="KW-1133">Transmembrane helix</keyword>
<evidence type="ECO:0000256" key="1">
    <source>
        <dbReference type="SAM" id="Coils"/>
    </source>
</evidence>
<dbReference type="Proteomes" id="UP000000310">
    <property type="component" value="Chromosome"/>
</dbReference>
<keyword evidence="4" id="KW-0808">Transferase</keyword>
<feature type="transmembrane region" description="Helical" evidence="2">
    <location>
        <begin position="15"/>
        <end position="33"/>
    </location>
</feature>
<keyword evidence="4" id="KW-0418">Kinase</keyword>
<dbReference type="GO" id="GO:0000155">
    <property type="term" value="F:phosphorelay sensor kinase activity"/>
    <property type="evidence" value="ECO:0007669"/>
    <property type="project" value="InterPro"/>
</dbReference>
<reference evidence="5" key="2">
    <citation type="submission" date="2011-02" db="EMBL/GenBank/DDBJ databases">
        <title>The complete genome of Pedobacter saltans DSM 12145.</title>
        <authorList>
            <consortium name="US DOE Joint Genome Institute (JGI-PGF)"/>
            <person name="Lucas S."/>
            <person name="Copeland A."/>
            <person name="Lapidus A."/>
            <person name="Bruce D."/>
            <person name="Goodwin L."/>
            <person name="Pitluck S."/>
            <person name="Kyrpides N."/>
            <person name="Mavromatis K."/>
            <person name="Pagani I."/>
            <person name="Ivanova N."/>
            <person name="Ovchinnikova G."/>
            <person name="Lu M."/>
            <person name="Detter J.C."/>
            <person name="Han C."/>
            <person name="Land M."/>
            <person name="Hauser L."/>
            <person name="Markowitz V."/>
            <person name="Cheng J.-F."/>
            <person name="Hugenholtz P."/>
            <person name="Woyke T."/>
            <person name="Wu D."/>
            <person name="Tindall B."/>
            <person name="Pomrenke H.G."/>
            <person name="Brambilla E."/>
            <person name="Klenk H.-P."/>
            <person name="Eisen J.A."/>
        </authorList>
    </citation>
    <scope>NUCLEOTIDE SEQUENCE [LARGE SCALE GENOMIC DNA]</scope>
    <source>
        <strain evidence="5">ATCC 51119 / DSM 12145 / JCM 21818 / LMG 10337 / NBRC 100064 / NCIMB 13643</strain>
    </source>
</reference>
<name>F0S8Y6_PSESL</name>
<dbReference type="HOGENOM" id="CLU_020473_1_1_10"/>
<reference evidence="4 5" key="1">
    <citation type="journal article" date="2011" name="Stand. Genomic Sci.">
        <title>Complete genome sequence of the gliding, heparinolytic Pedobacter saltans type strain (113).</title>
        <authorList>
            <person name="Liolios K."/>
            <person name="Sikorski J."/>
            <person name="Lu M."/>
            <person name="Nolan M."/>
            <person name="Lapidus A."/>
            <person name="Lucas S."/>
            <person name="Hammon N."/>
            <person name="Deshpande S."/>
            <person name="Cheng J.F."/>
            <person name="Tapia R."/>
            <person name="Han C."/>
            <person name="Goodwin L."/>
            <person name="Pitluck S."/>
            <person name="Huntemann M."/>
            <person name="Ivanova N."/>
            <person name="Pagani I."/>
            <person name="Mavromatis K."/>
            <person name="Ovchinikova G."/>
            <person name="Pati A."/>
            <person name="Chen A."/>
            <person name="Palaniappan K."/>
            <person name="Land M."/>
            <person name="Hauser L."/>
            <person name="Brambilla E.M."/>
            <person name="Kotsyurbenko O."/>
            <person name="Rohde M."/>
            <person name="Tindall B.J."/>
            <person name="Abt B."/>
            <person name="Goker M."/>
            <person name="Detter J.C."/>
            <person name="Woyke T."/>
            <person name="Bristow J."/>
            <person name="Eisen J.A."/>
            <person name="Markowitz V."/>
            <person name="Hugenholtz P."/>
            <person name="Klenk H.P."/>
            <person name="Kyrpides N.C."/>
        </authorList>
    </citation>
    <scope>NUCLEOTIDE SEQUENCE [LARGE SCALE GENOMIC DNA]</scope>
    <source>
        <strain evidence="5">ATCC 51119 / DSM 12145 / JCM 21818 / LMG 10337 / NBRC 100064 / NCIMB 13643</strain>
    </source>
</reference>
<evidence type="ECO:0000259" key="3">
    <source>
        <dbReference type="Pfam" id="PF06580"/>
    </source>
</evidence>
<accession>F0S8Y6</accession>
<feature type="coiled-coil region" evidence="1">
    <location>
        <begin position="136"/>
        <end position="163"/>
    </location>
</feature>
<dbReference type="InterPro" id="IPR010559">
    <property type="entry name" value="Sig_transdc_His_kin_internal"/>
</dbReference>
<keyword evidence="2" id="KW-0812">Transmembrane</keyword>
<gene>
    <name evidence="4" type="ordered locus">Pedsa_2934</name>
</gene>
<dbReference type="AlphaFoldDB" id="F0S8Y6"/>
<evidence type="ECO:0000256" key="2">
    <source>
        <dbReference type="SAM" id="Phobius"/>
    </source>
</evidence>
<dbReference type="GO" id="GO:0016020">
    <property type="term" value="C:membrane"/>
    <property type="evidence" value="ECO:0007669"/>
    <property type="project" value="InterPro"/>
</dbReference>
<organism evidence="4 5">
    <name type="scientific">Pseudopedobacter saltans (strain ATCC 51119 / DSM 12145 / JCM 21818 / CCUG 39354 / LMG 10337 / NBRC 100064 / NCIMB 13643)</name>
    <name type="common">Pedobacter saltans</name>
    <dbReference type="NCBI Taxonomy" id="762903"/>
    <lineage>
        <taxon>Bacteria</taxon>
        <taxon>Pseudomonadati</taxon>
        <taxon>Bacteroidota</taxon>
        <taxon>Sphingobacteriia</taxon>
        <taxon>Sphingobacteriales</taxon>
        <taxon>Sphingobacteriaceae</taxon>
        <taxon>Pseudopedobacter</taxon>
    </lineage>
</organism>
<keyword evidence="1" id="KW-0175">Coiled coil</keyword>
<dbReference type="Pfam" id="PF06580">
    <property type="entry name" value="His_kinase"/>
    <property type="match status" value="1"/>
</dbReference>
<sequence length="344" mass="39845">MSLSQFKNIGFKPSFTLLWVMCVSLHIFTVRMLGFSLEISVIDALIFYCIISGDCWLISRSLNYYLPEGGKFYVIIGWSFTLAVISNIFIYFISPLLNIGDGDAYRQYLASSFFIKLAFSFLLIGWVSLICAFWYNKQEEERLEERRRESEKLNKEAELASLREKLQPHFLFNSLNSISSLTFSQPEQARKMIQQLSDFLRGTIKKDDQLTSLSQEIQHLQLYLDIEKVRFGSRLNTSINCPCEVEELYVPNMILQPIVENAIKFGLYNTLGEIEISVRCVLENDLLVIETRNPFDPENCPPKKGLGFGLENVKRRLSLLYNRNNLLKTDTDNNIFITRIFIPL</sequence>
<dbReference type="RefSeq" id="WP_013633958.1">
    <property type="nucleotide sequence ID" value="NC_015177.1"/>
</dbReference>
<proteinExistence type="predicted"/>
<feature type="domain" description="Signal transduction histidine kinase internal region" evidence="3">
    <location>
        <begin position="157"/>
        <end position="235"/>
    </location>
</feature>
<dbReference type="KEGG" id="psn:Pedsa_2934"/>
<feature type="transmembrane region" description="Helical" evidence="2">
    <location>
        <begin position="39"/>
        <end position="59"/>
    </location>
</feature>
<keyword evidence="5" id="KW-1185">Reference proteome</keyword>
<dbReference type="PANTHER" id="PTHR34220:SF7">
    <property type="entry name" value="SENSOR HISTIDINE KINASE YPDA"/>
    <property type="match status" value="1"/>
</dbReference>
<evidence type="ECO:0000313" key="4">
    <source>
        <dbReference type="EMBL" id="ADY53473.1"/>
    </source>
</evidence>
<dbReference type="PANTHER" id="PTHR34220">
    <property type="entry name" value="SENSOR HISTIDINE KINASE YPDA"/>
    <property type="match status" value="1"/>
</dbReference>